<feature type="transmembrane region" description="Helical" evidence="1">
    <location>
        <begin position="16"/>
        <end position="35"/>
    </location>
</feature>
<protein>
    <submittedName>
        <fullName evidence="2">Uncharacterized protein</fullName>
    </submittedName>
</protein>
<name>A0A1H7Q1H4_9SPHN</name>
<keyword evidence="1" id="KW-0472">Membrane</keyword>
<keyword evidence="1" id="KW-1133">Transmembrane helix</keyword>
<keyword evidence="3" id="KW-1185">Reference proteome</keyword>
<gene>
    <name evidence="2" type="ORF">SAMN05216382_2007</name>
</gene>
<accession>A0A1H7Q1H4</accession>
<evidence type="ECO:0000313" key="2">
    <source>
        <dbReference type="EMBL" id="SEL41991.1"/>
    </source>
</evidence>
<organism evidence="2 3">
    <name type="scientific">Sphingomonas palmae</name>
    <dbReference type="NCBI Taxonomy" id="1855283"/>
    <lineage>
        <taxon>Bacteria</taxon>
        <taxon>Pseudomonadati</taxon>
        <taxon>Pseudomonadota</taxon>
        <taxon>Alphaproteobacteria</taxon>
        <taxon>Sphingomonadales</taxon>
        <taxon>Sphingomonadaceae</taxon>
        <taxon>Sphingomonas</taxon>
    </lineage>
</organism>
<dbReference type="Proteomes" id="UP000199214">
    <property type="component" value="Unassembled WGS sequence"/>
</dbReference>
<dbReference type="EMBL" id="FNZZ01000003">
    <property type="protein sequence ID" value="SEL41991.1"/>
    <property type="molecule type" value="Genomic_DNA"/>
</dbReference>
<dbReference type="RefSeq" id="WP_093005811.1">
    <property type="nucleotide sequence ID" value="NZ_FNZZ01000003.1"/>
</dbReference>
<evidence type="ECO:0000313" key="3">
    <source>
        <dbReference type="Proteomes" id="UP000199214"/>
    </source>
</evidence>
<keyword evidence="1" id="KW-0812">Transmembrane</keyword>
<dbReference type="AlphaFoldDB" id="A0A1H7Q1H4"/>
<sequence>MLGTPTPPVSDEGSDYGWLWFVGLAALAGAGWWWWQRRASSAQAHPIEAVDAAPGDAEPVATAPVAAEPVTPVAAAAAATAPRMLTRRTAAAATQPAPESAPQPRAWIELELRARRAGVNLVTATADVEIVVRNRGEVEARNIRLDARLTSARADQDAELGQIFAQTAGRPAATPFALAPGAERVVRALVTLPRDNINVLTAADRPMFVPVVTLNARYVPRENAAGEGQTAQAFALGIERAGAAKLAPFWLDGPARMFETVAARPHALAVSS</sequence>
<reference evidence="3" key="1">
    <citation type="submission" date="2016-10" db="EMBL/GenBank/DDBJ databases">
        <authorList>
            <person name="Varghese N."/>
            <person name="Submissions S."/>
        </authorList>
    </citation>
    <scope>NUCLEOTIDE SEQUENCE [LARGE SCALE GENOMIC DNA]</scope>
    <source>
        <strain evidence="3">JS21-1</strain>
    </source>
</reference>
<proteinExistence type="predicted"/>
<evidence type="ECO:0000256" key="1">
    <source>
        <dbReference type="SAM" id="Phobius"/>
    </source>
</evidence>
<dbReference type="OrthoDB" id="7499632at2"/>